<dbReference type="RefSeq" id="WP_126990578.1">
    <property type="nucleotide sequence ID" value="NZ_JTFC01000031.1"/>
</dbReference>
<comment type="caution">
    <text evidence="2">The sequence shown here is derived from an EMBL/GenBank/DDBJ whole genome shotgun (WGS) entry which is preliminary data.</text>
</comment>
<evidence type="ECO:0000313" key="2">
    <source>
        <dbReference type="EMBL" id="RUS55079.1"/>
    </source>
</evidence>
<accession>A0A433RSE6</accession>
<dbReference type="Pfam" id="PF04860">
    <property type="entry name" value="Phage_portal"/>
    <property type="match status" value="1"/>
</dbReference>
<evidence type="ECO:0000256" key="1">
    <source>
        <dbReference type="SAM" id="MobiDB-lite"/>
    </source>
</evidence>
<evidence type="ECO:0000313" key="3">
    <source>
        <dbReference type="Proteomes" id="UP000288623"/>
    </source>
</evidence>
<proteinExistence type="predicted"/>
<dbReference type="InterPro" id="IPR006944">
    <property type="entry name" value="Phage/GTA_portal"/>
</dbReference>
<feature type="compositionally biased region" description="Acidic residues" evidence="1">
    <location>
        <begin position="398"/>
        <end position="407"/>
    </location>
</feature>
<organism evidence="2 3">
    <name type="scientific">Candidatus Kurthia intestinigallinarum</name>
    <dbReference type="NCBI Taxonomy" id="1562256"/>
    <lineage>
        <taxon>Bacteria</taxon>
        <taxon>Bacillati</taxon>
        <taxon>Bacillota</taxon>
        <taxon>Bacilli</taxon>
        <taxon>Bacillales</taxon>
        <taxon>Caryophanaceae</taxon>
        <taxon>Kurthia</taxon>
    </lineage>
</organism>
<feature type="region of interest" description="Disordered" evidence="1">
    <location>
        <begin position="384"/>
        <end position="407"/>
    </location>
</feature>
<feature type="compositionally biased region" description="Basic and acidic residues" evidence="1">
    <location>
        <begin position="384"/>
        <end position="393"/>
    </location>
</feature>
<keyword evidence="3" id="KW-1185">Reference proteome</keyword>
<reference evidence="2 3" key="1">
    <citation type="submission" date="2014-11" db="EMBL/GenBank/DDBJ databases">
        <title>Genome sequence and analysis of novel Kurthia sp.</title>
        <authorList>
            <person name="Lawson J.N."/>
            <person name="Gonzalez J.E."/>
            <person name="Rinauldi L."/>
            <person name="Xuan Z."/>
            <person name="Firman A."/>
            <person name="Shaddox L."/>
            <person name="Trudeau A."/>
            <person name="Shah S."/>
            <person name="Reiman D."/>
        </authorList>
    </citation>
    <scope>NUCLEOTIDE SEQUENCE [LARGE SCALE GENOMIC DNA]</scope>
    <source>
        <strain evidence="2 3">3B1D</strain>
    </source>
</reference>
<dbReference type="Proteomes" id="UP000288623">
    <property type="component" value="Unassembled WGS sequence"/>
</dbReference>
<protein>
    <submittedName>
        <fullName evidence="2">Phage portal protein</fullName>
    </submittedName>
</protein>
<sequence>MGLFEKMFGKKSEPHLSNQFKLIQDAGDGFFQWDGKLYRSDIIRSAIRPKVKAIGKLTAKHIRQNDKEFKVNPNVNIRFLLEEPNPLMTGQVFQEKMATQLALNNNAFAYIKRDERGWPLEIYPIPAASIELKEGPSGEIFLRFLFLNGQRMTVPYADIIHLRNDFNEDDFFGTHPGEALKDSLEIVSTADQGIVKAIKNSASIKWLMKFKTILQPKDMENEVKRFTENYLSIDRNSGGAAAADTRYDLQQVKNDAYVPNEKQVDNTTKRIYSFFNTNEKIVQSNYTEDEWNAYYEAQIEPDAMQFANEYTRRLFTRKERGFGNRIIFEAASLQYASMSTKMNLVQMVDRGALTPNEWRSILSLGPIEGGDKAIRRLDTAEINAKKGGEKDGNNGEAQFDDESSGDS</sequence>
<gene>
    <name evidence="2" type="ORF">QI30_08935</name>
</gene>
<name>A0A433RSE6_9BACL</name>
<dbReference type="EMBL" id="JTFC01000031">
    <property type="protein sequence ID" value="RUS55079.1"/>
    <property type="molecule type" value="Genomic_DNA"/>
</dbReference>
<dbReference type="AlphaFoldDB" id="A0A433RSE6"/>
<dbReference type="OrthoDB" id="2491at2"/>